<dbReference type="PANTHER" id="PTHR33184:SF73">
    <property type="match status" value="1"/>
</dbReference>
<dbReference type="Pfam" id="PF24068">
    <property type="entry name" value="TPD1_C"/>
    <property type="match status" value="1"/>
</dbReference>
<protein>
    <submittedName>
        <fullName evidence="2">Uncharacterized protein</fullName>
    </submittedName>
</protein>
<accession>A0ABS8RL26</accession>
<keyword evidence="3" id="KW-1185">Reference proteome</keyword>
<gene>
    <name evidence="2" type="ORF">HAX54_030362</name>
</gene>
<dbReference type="PANTHER" id="PTHR33184">
    <property type="entry name" value="PROTEIN TAPETUM DETERMINANT 1-LIKE-RELATED"/>
    <property type="match status" value="1"/>
</dbReference>
<evidence type="ECO:0000313" key="3">
    <source>
        <dbReference type="Proteomes" id="UP000823775"/>
    </source>
</evidence>
<sequence>MQEAVGYSDSEMWALWSSIQDFFSNFKKGQSSSSSDPSSPKAPFVEEIQRIKAAHPEIPHRSFPVQQLKIIEISQAVTRTLLNGIPAYTVIIINECESSYSDIHLSLCEFATTRLINAKIFRKPIVNDCLVNDG</sequence>
<dbReference type="Proteomes" id="UP000823775">
    <property type="component" value="Unassembled WGS sequence"/>
</dbReference>
<name>A0ABS8RL26_DATST</name>
<evidence type="ECO:0000313" key="2">
    <source>
        <dbReference type="EMBL" id="MCD7447496.1"/>
    </source>
</evidence>
<dbReference type="InterPro" id="IPR040361">
    <property type="entry name" value="TPD1"/>
</dbReference>
<feature type="non-terminal residue" evidence="2">
    <location>
        <position position="134"/>
    </location>
</feature>
<comment type="caution">
    <text evidence="2">The sequence shown here is derived from an EMBL/GenBank/DDBJ whole genome shotgun (WGS) entry which is preliminary data.</text>
</comment>
<evidence type="ECO:0000256" key="1">
    <source>
        <dbReference type="ARBA" id="ARBA00022729"/>
    </source>
</evidence>
<dbReference type="EMBL" id="JACEIK010000038">
    <property type="protein sequence ID" value="MCD7447496.1"/>
    <property type="molecule type" value="Genomic_DNA"/>
</dbReference>
<organism evidence="2 3">
    <name type="scientific">Datura stramonium</name>
    <name type="common">Jimsonweed</name>
    <name type="synonym">Common thornapple</name>
    <dbReference type="NCBI Taxonomy" id="4076"/>
    <lineage>
        <taxon>Eukaryota</taxon>
        <taxon>Viridiplantae</taxon>
        <taxon>Streptophyta</taxon>
        <taxon>Embryophyta</taxon>
        <taxon>Tracheophyta</taxon>
        <taxon>Spermatophyta</taxon>
        <taxon>Magnoliopsida</taxon>
        <taxon>eudicotyledons</taxon>
        <taxon>Gunneridae</taxon>
        <taxon>Pentapetalae</taxon>
        <taxon>asterids</taxon>
        <taxon>lamiids</taxon>
        <taxon>Solanales</taxon>
        <taxon>Solanaceae</taxon>
        <taxon>Solanoideae</taxon>
        <taxon>Datureae</taxon>
        <taxon>Datura</taxon>
    </lineage>
</organism>
<proteinExistence type="predicted"/>
<reference evidence="2 3" key="1">
    <citation type="journal article" date="2021" name="BMC Genomics">
        <title>Datura genome reveals duplications of psychoactive alkaloid biosynthetic genes and high mutation rate following tissue culture.</title>
        <authorList>
            <person name="Rajewski A."/>
            <person name="Carter-House D."/>
            <person name="Stajich J."/>
            <person name="Litt A."/>
        </authorList>
    </citation>
    <scope>NUCLEOTIDE SEQUENCE [LARGE SCALE GENOMIC DNA]</scope>
    <source>
        <strain evidence="2">AR-01</strain>
    </source>
</reference>
<keyword evidence="1" id="KW-0732">Signal</keyword>